<keyword evidence="1" id="KW-0175">Coiled coil</keyword>
<organism evidence="3 4">
    <name type="scientific">Gymnopus androsaceus JB14</name>
    <dbReference type="NCBI Taxonomy" id="1447944"/>
    <lineage>
        <taxon>Eukaryota</taxon>
        <taxon>Fungi</taxon>
        <taxon>Dikarya</taxon>
        <taxon>Basidiomycota</taxon>
        <taxon>Agaricomycotina</taxon>
        <taxon>Agaricomycetes</taxon>
        <taxon>Agaricomycetidae</taxon>
        <taxon>Agaricales</taxon>
        <taxon>Marasmiineae</taxon>
        <taxon>Omphalotaceae</taxon>
        <taxon>Gymnopus</taxon>
    </lineage>
</organism>
<gene>
    <name evidence="3" type="ORF">BT96DRAFT_1002915</name>
</gene>
<dbReference type="Proteomes" id="UP000799118">
    <property type="component" value="Unassembled WGS sequence"/>
</dbReference>
<protein>
    <submittedName>
        <fullName evidence="3">Uncharacterized protein</fullName>
    </submittedName>
</protein>
<name>A0A6A4GXE4_9AGAR</name>
<keyword evidence="4" id="KW-1185">Reference proteome</keyword>
<evidence type="ECO:0000256" key="1">
    <source>
        <dbReference type="SAM" id="Coils"/>
    </source>
</evidence>
<feature type="coiled-coil region" evidence="1">
    <location>
        <begin position="136"/>
        <end position="163"/>
    </location>
</feature>
<proteinExistence type="predicted"/>
<sequence>MDFRGLQIQQRWPRRGNGTPHHPLQVGRMVQDGVIPGIGCDCSPSPTLRAWSDRGRLSNTFGDYFIGCGHASRRARCSFSINLSRLHEAVVVADNPPPPAYRYPSPPPTHFTTPATPPSKQQEAAFERDMQRAIELSRVAEEQRQLERTLKTTRAQAKHLRRLRHEQEALNRYVETCLTYTTAAPAPTFPDVVATFWTNSDTHILPNGVIVFDPKTENPGTSKVVIELCDHCGEDLAEHGQACLHD</sequence>
<dbReference type="AlphaFoldDB" id="A0A6A4GXE4"/>
<evidence type="ECO:0000313" key="3">
    <source>
        <dbReference type="EMBL" id="KAE9389764.1"/>
    </source>
</evidence>
<feature type="region of interest" description="Disordered" evidence="2">
    <location>
        <begin position="1"/>
        <end position="23"/>
    </location>
</feature>
<dbReference type="EMBL" id="ML769683">
    <property type="protein sequence ID" value="KAE9389764.1"/>
    <property type="molecule type" value="Genomic_DNA"/>
</dbReference>
<accession>A0A6A4GXE4</accession>
<evidence type="ECO:0000256" key="2">
    <source>
        <dbReference type="SAM" id="MobiDB-lite"/>
    </source>
</evidence>
<evidence type="ECO:0000313" key="4">
    <source>
        <dbReference type="Proteomes" id="UP000799118"/>
    </source>
</evidence>
<reference evidence="3" key="1">
    <citation type="journal article" date="2019" name="Environ. Microbiol.">
        <title>Fungal ecological strategies reflected in gene transcription - a case study of two litter decomposers.</title>
        <authorList>
            <person name="Barbi F."/>
            <person name="Kohler A."/>
            <person name="Barry K."/>
            <person name="Baskaran P."/>
            <person name="Daum C."/>
            <person name="Fauchery L."/>
            <person name="Ihrmark K."/>
            <person name="Kuo A."/>
            <person name="LaButti K."/>
            <person name="Lipzen A."/>
            <person name="Morin E."/>
            <person name="Grigoriev I.V."/>
            <person name="Henrissat B."/>
            <person name="Lindahl B."/>
            <person name="Martin F."/>
        </authorList>
    </citation>
    <scope>NUCLEOTIDE SEQUENCE</scope>
    <source>
        <strain evidence="3">JB14</strain>
    </source>
</reference>